<feature type="domain" description="DUF4283" evidence="1">
    <location>
        <begin position="124"/>
        <end position="197"/>
    </location>
</feature>
<reference evidence="2" key="1">
    <citation type="submission" date="2020-06" db="EMBL/GenBank/DDBJ databases">
        <authorList>
            <person name="Li T."/>
            <person name="Hu X."/>
            <person name="Zhang T."/>
            <person name="Song X."/>
            <person name="Zhang H."/>
            <person name="Dai N."/>
            <person name="Sheng W."/>
            <person name="Hou X."/>
            <person name="Wei L."/>
        </authorList>
    </citation>
    <scope>NUCLEOTIDE SEQUENCE</scope>
    <source>
        <strain evidence="2">K16</strain>
        <tissue evidence="2">Leaf</tissue>
    </source>
</reference>
<evidence type="ECO:0000259" key="1">
    <source>
        <dbReference type="Pfam" id="PF14111"/>
    </source>
</evidence>
<evidence type="ECO:0000313" key="2">
    <source>
        <dbReference type="EMBL" id="KAK4407619.1"/>
    </source>
</evidence>
<proteinExistence type="predicted"/>
<evidence type="ECO:0000313" key="3">
    <source>
        <dbReference type="Proteomes" id="UP001289374"/>
    </source>
</evidence>
<comment type="caution">
    <text evidence="2">The sequence shown here is derived from an EMBL/GenBank/DDBJ whole genome shotgun (WGS) entry which is preliminary data.</text>
</comment>
<dbReference type="AlphaFoldDB" id="A0AAE1X979"/>
<keyword evidence="3" id="KW-1185">Reference proteome</keyword>
<dbReference type="Pfam" id="PF14111">
    <property type="entry name" value="DUF4283"/>
    <property type="match status" value="1"/>
</dbReference>
<gene>
    <name evidence="2" type="ORF">Sango_0342900</name>
</gene>
<name>A0AAE1X979_9LAMI</name>
<accession>A0AAE1X979</accession>
<dbReference type="Proteomes" id="UP001289374">
    <property type="component" value="Unassembled WGS sequence"/>
</dbReference>
<protein>
    <recommendedName>
        <fullName evidence="1">DUF4283 domain-containing protein</fullName>
    </recommendedName>
</protein>
<reference evidence="2" key="2">
    <citation type="journal article" date="2024" name="Plant">
        <title>Genomic evolution and insights into agronomic trait innovations of Sesamum species.</title>
        <authorList>
            <person name="Miao H."/>
            <person name="Wang L."/>
            <person name="Qu L."/>
            <person name="Liu H."/>
            <person name="Sun Y."/>
            <person name="Le M."/>
            <person name="Wang Q."/>
            <person name="Wei S."/>
            <person name="Zheng Y."/>
            <person name="Lin W."/>
            <person name="Duan Y."/>
            <person name="Cao H."/>
            <person name="Xiong S."/>
            <person name="Wang X."/>
            <person name="Wei L."/>
            <person name="Li C."/>
            <person name="Ma Q."/>
            <person name="Ju M."/>
            <person name="Zhao R."/>
            <person name="Li G."/>
            <person name="Mu C."/>
            <person name="Tian Q."/>
            <person name="Mei H."/>
            <person name="Zhang T."/>
            <person name="Gao T."/>
            <person name="Zhang H."/>
        </authorList>
    </citation>
    <scope>NUCLEOTIDE SEQUENCE</scope>
    <source>
        <strain evidence="2">K16</strain>
    </source>
</reference>
<sequence>MLVFAGDQFIWCVVDDCWRGFVVTSLDTRLYWEMALRLIPVPPNVTLLWLFVVRHCAQIQTCRQLVFSSSLDRLAVRRVDSFSNHMATRFTKSNLGHFRSSICLCDDEEAGMLMPDGLWNSDTESFHLCLVRRLLTSHSYKFNGFCASIKGMLIVVKGVDIKQLREGRLLFKFNHIIDRDSALKGCPWSFNKHVLILNGIWIDENHMQVELNHCDFYVHIHDLSLS</sequence>
<dbReference type="EMBL" id="JACGWL010000002">
    <property type="protein sequence ID" value="KAK4407619.1"/>
    <property type="molecule type" value="Genomic_DNA"/>
</dbReference>
<organism evidence="2 3">
    <name type="scientific">Sesamum angolense</name>
    <dbReference type="NCBI Taxonomy" id="2727404"/>
    <lineage>
        <taxon>Eukaryota</taxon>
        <taxon>Viridiplantae</taxon>
        <taxon>Streptophyta</taxon>
        <taxon>Embryophyta</taxon>
        <taxon>Tracheophyta</taxon>
        <taxon>Spermatophyta</taxon>
        <taxon>Magnoliopsida</taxon>
        <taxon>eudicotyledons</taxon>
        <taxon>Gunneridae</taxon>
        <taxon>Pentapetalae</taxon>
        <taxon>asterids</taxon>
        <taxon>lamiids</taxon>
        <taxon>Lamiales</taxon>
        <taxon>Pedaliaceae</taxon>
        <taxon>Sesamum</taxon>
    </lineage>
</organism>
<dbReference type="InterPro" id="IPR025558">
    <property type="entry name" value="DUF4283"/>
</dbReference>